<dbReference type="InterPro" id="IPR041698">
    <property type="entry name" value="Methyltransf_25"/>
</dbReference>
<organism evidence="2 3">
    <name type="scientific">Thalassobaculum fulvum</name>
    <dbReference type="NCBI Taxonomy" id="1633335"/>
    <lineage>
        <taxon>Bacteria</taxon>
        <taxon>Pseudomonadati</taxon>
        <taxon>Pseudomonadota</taxon>
        <taxon>Alphaproteobacteria</taxon>
        <taxon>Rhodospirillales</taxon>
        <taxon>Thalassobaculaceae</taxon>
        <taxon>Thalassobaculum</taxon>
    </lineage>
</organism>
<dbReference type="PANTHER" id="PTHR43667:SF2">
    <property type="entry name" value="FATTY ACID C-METHYL TRANSFERASE"/>
    <property type="match status" value="1"/>
</dbReference>
<protein>
    <submittedName>
        <fullName evidence="2">Methyltransferase</fullName>
    </submittedName>
</protein>
<reference evidence="2" key="1">
    <citation type="journal article" date="2014" name="Int. J. Syst. Evol. Microbiol.">
        <title>Complete genome sequence of Corynebacterium casei LMG S-19264T (=DSM 44701T), isolated from a smear-ripened cheese.</title>
        <authorList>
            <consortium name="US DOE Joint Genome Institute (JGI-PGF)"/>
            <person name="Walter F."/>
            <person name="Albersmeier A."/>
            <person name="Kalinowski J."/>
            <person name="Ruckert C."/>
        </authorList>
    </citation>
    <scope>NUCLEOTIDE SEQUENCE</scope>
    <source>
        <strain evidence="2">KCTC 42651</strain>
    </source>
</reference>
<accession>A0A919CPP1</accession>
<gene>
    <name evidence="2" type="ORF">GCM10017083_22990</name>
</gene>
<reference evidence="2" key="2">
    <citation type="submission" date="2020-09" db="EMBL/GenBank/DDBJ databases">
        <authorList>
            <person name="Sun Q."/>
            <person name="Kim S."/>
        </authorList>
    </citation>
    <scope>NUCLEOTIDE SEQUENCE</scope>
    <source>
        <strain evidence="2">KCTC 42651</strain>
    </source>
</reference>
<dbReference type="AlphaFoldDB" id="A0A919CPP1"/>
<evidence type="ECO:0000259" key="1">
    <source>
        <dbReference type="Pfam" id="PF13649"/>
    </source>
</evidence>
<evidence type="ECO:0000313" key="2">
    <source>
        <dbReference type="EMBL" id="GHD49963.1"/>
    </source>
</evidence>
<comment type="caution">
    <text evidence="2">The sequence shown here is derived from an EMBL/GenBank/DDBJ whole genome shotgun (WGS) entry which is preliminary data.</text>
</comment>
<proteinExistence type="predicted"/>
<dbReference type="GO" id="GO:0008168">
    <property type="term" value="F:methyltransferase activity"/>
    <property type="evidence" value="ECO:0007669"/>
    <property type="project" value="UniProtKB-KW"/>
</dbReference>
<dbReference type="InterPro" id="IPR050723">
    <property type="entry name" value="CFA/CMAS"/>
</dbReference>
<dbReference type="InterPro" id="IPR029063">
    <property type="entry name" value="SAM-dependent_MTases_sf"/>
</dbReference>
<keyword evidence="2" id="KW-0808">Transferase</keyword>
<name>A0A919CPP1_9PROT</name>
<sequence>MATAAANRNETSPDLAALYRRMVEANRFLPIPRAEQSFVGDGDFRAIGAEFLELFIRYGGLRPEWDVLDLGCGIGRMAIPLTQYLDASARYVGVDVNRAGITWCRRRITRVYPNFVFRHLDYQNPLYNPAGKKLPWEHPLPFEPASFDFVIATSVFTHLSRQDVKSYFRQLAEVLRPGGRLFATFFLLDDEAVAAMGRGGSRLTFQIREGWSMFEANGLPVRSATAFRSEFVERLLSGNGLRPCGSFLRGSWSGAAGGVTYQDVVVAEKAGDASPE</sequence>
<dbReference type="Pfam" id="PF13649">
    <property type="entry name" value="Methyltransf_25"/>
    <property type="match status" value="1"/>
</dbReference>
<dbReference type="EMBL" id="BMZS01000004">
    <property type="protein sequence ID" value="GHD49963.1"/>
    <property type="molecule type" value="Genomic_DNA"/>
</dbReference>
<keyword evidence="2" id="KW-0489">Methyltransferase</keyword>
<feature type="domain" description="Methyltransferase" evidence="1">
    <location>
        <begin position="67"/>
        <end position="179"/>
    </location>
</feature>
<dbReference type="SUPFAM" id="SSF53335">
    <property type="entry name" value="S-adenosyl-L-methionine-dependent methyltransferases"/>
    <property type="match status" value="1"/>
</dbReference>
<evidence type="ECO:0000313" key="3">
    <source>
        <dbReference type="Proteomes" id="UP000630353"/>
    </source>
</evidence>
<dbReference type="Gene3D" id="3.40.50.150">
    <property type="entry name" value="Vaccinia Virus protein VP39"/>
    <property type="match status" value="1"/>
</dbReference>
<dbReference type="GO" id="GO:0032259">
    <property type="term" value="P:methylation"/>
    <property type="evidence" value="ECO:0007669"/>
    <property type="project" value="UniProtKB-KW"/>
</dbReference>
<dbReference type="Proteomes" id="UP000630353">
    <property type="component" value="Unassembled WGS sequence"/>
</dbReference>
<dbReference type="CDD" id="cd02440">
    <property type="entry name" value="AdoMet_MTases"/>
    <property type="match status" value="1"/>
</dbReference>
<dbReference type="RefSeq" id="WP_189989493.1">
    <property type="nucleotide sequence ID" value="NZ_BMZS01000004.1"/>
</dbReference>
<dbReference type="PANTHER" id="PTHR43667">
    <property type="entry name" value="CYCLOPROPANE-FATTY-ACYL-PHOSPHOLIPID SYNTHASE"/>
    <property type="match status" value="1"/>
</dbReference>
<keyword evidence="3" id="KW-1185">Reference proteome</keyword>